<evidence type="ECO:0000313" key="3">
    <source>
        <dbReference type="Proteomes" id="UP000019478"/>
    </source>
</evidence>
<dbReference type="Proteomes" id="UP000019478">
    <property type="component" value="Unassembled WGS sequence"/>
</dbReference>
<accession>W9YVC1</accession>
<dbReference type="eggNOG" id="ENOG502S7EG">
    <property type="taxonomic scope" value="Eukaryota"/>
</dbReference>
<evidence type="ECO:0000259" key="1">
    <source>
        <dbReference type="Pfam" id="PF04248"/>
    </source>
</evidence>
<protein>
    <recommendedName>
        <fullName evidence="1">DUF427 domain-containing protein</fullName>
    </recommendedName>
</protein>
<dbReference type="HOGENOM" id="CLU_126578_1_2_1"/>
<dbReference type="GeneID" id="19165911"/>
<dbReference type="OrthoDB" id="18996at2759"/>
<dbReference type="EMBL" id="AMGY01000001">
    <property type="protein sequence ID" value="EXJ93221.1"/>
    <property type="molecule type" value="Genomic_DNA"/>
</dbReference>
<gene>
    <name evidence="2" type="ORF">A1O3_01778</name>
</gene>
<keyword evidence="3" id="KW-1185">Reference proteome</keyword>
<reference evidence="2 3" key="1">
    <citation type="submission" date="2013-03" db="EMBL/GenBank/DDBJ databases">
        <title>The Genome Sequence of Capronia epimyces CBS 606.96.</title>
        <authorList>
            <consortium name="The Broad Institute Genomics Platform"/>
            <person name="Cuomo C."/>
            <person name="de Hoog S."/>
            <person name="Gorbushina A."/>
            <person name="Walker B."/>
            <person name="Young S.K."/>
            <person name="Zeng Q."/>
            <person name="Gargeya S."/>
            <person name="Fitzgerald M."/>
            <person name="Haas B."/>
            <person name="Abouelleil A."/>
            <person name="Allen A.W."/>
            <person name="Alvarado L."/>
            <person name="Arachchi H.M."/>
            <person name="Berlin A.M."/>
            <person name="Chapman S.B."/>
            <person name="Gainer-Dewar J."/>
            <person name="Goldberg J."/>
            <person name="Griggs A."/>
            <person name="Gujja S."/>
            <person name="Hansen M."/>
            <person name="Howarth C."/>
            <person name="Imamovic A."/>
            <person name="Ireland A."/>
            <person name="Larimer J."/>
            <person name="McCowan C."/>
            <person name="Murphy C."/>
            <person name="Pearson M."/>
            <person name="Poon T.W."/>
            <person name="Priest M."/>
            <person name="Roberts A."/>
            <person name="Saif S."/>
            <person name="Shea T."/>
            <person name="Sisk P."/>
            <person name="Sykes S."/>
            <person name="Wortman J."/>
            <person name="Nusbaum C."/>
            <person name="Birren B."/>
        </authorList>
    </citation>
    <scope>NUCLEOTIDE SEQUENCE [LARGE SCALE GENOMIC DNA]</scope>
    <source>
        <strain evidence="2 3">CBS 606.96</strain>
    </source>
</reference>
<dbReference type="PANTHER" id="PTHR34310">
    <property type="entry name" value="DUF427 DOMAIN PROTEIN (AFU_ORTHOLOGUE AFUA_3G02220)"/>
    <property type="match status" value="1"/>
</dbReference>
<organism evidence="2 3">
    <name type="scientific">Capronia epimyces CBS 606.96</name>
    <dbReference type="NCBI Taxonomy" id="1182542"/>
    <lineage>
        <taxon>Eukaryota</taxon>
        <taxon>Fungi</taxon>
        <taxon>Dikarya</taxon>
        <taxon>Ascomycota</taxon>
        <taxon>Pezizomycotina</taxon>
        <taxon>Eurotiomycetes</taxon>
        <taxon>Chaetothyriomycetidae</taxon>
        <taxon>Chaetothyriales</taxon>
        <taxon>Herpotrichiellaceae</taxon>
        <taxon>Capronia</taxon>
    </lineage>
</organism>
<dbReference type="PANTHER" id="PTHR34310:SF5">
    <property type="entry name" value="DUF427 DOMAIN PROTEIN (AFU_ORTHOLOGUE AFUA_3G02220)"/>
    <property type="match status" value="1"/>
</dbReference>
<feature type="domain" description="DUF427" evidence="1">
    <location>
        <begin position="5"/>
        <end position="90"/>
    </location>
</feature>
<proteinExistence type="predicted"/>
<dbReference type="Pfam" id="PF04248">
    <property type="entry name" value="NTP_transf_9"/>
    <property type="match status" value="1"/>
</dbReference>
<dbReference type="InterPro" id="IPR038694">
    <property type="entry name" value="DUF427_sf"/>
</dbReference>
<dbReference type="RefSeq" id="XP_007730111.1">
    <property type="nucleotide sequence ID" value="XM_007731921.1"/>
</dbReference>
<evidence type="ECO:0000313" key="2">
    <source>
        <dbReference type="EMBL" id="EXJ93221.1"/>
    </source>
</evidence>
<dbReference type="STRING" id="1182542.W9YVC1"/>
<dbReference type="Gene3D" id="2.170.150.40">
    <property type="entry name" value="Domain of unknown function (DUF427)"/>
    <property type="match status" value="1"/>
</dbReference>
<sequence length="98" mass="10738">MPSATAKVAGNVIASSDKFQTVEGNIYFPPDSIDQAMLSPSDTHTTCPWKGQASYYNITVNGQVLKDAAWYYPAPKEKAFHIKDHVAFYANKVNVVVA</sequence>
<dbReference type="AlphaFoldDB" id="W9YVC1"/>
<dbReference type="InterPro" id="IPR007361">
    <property type="entry name" value="DUF427"/>
</dbReference>
<comment type="caution">
    <text evidence="2">The sequence shown here is derived from an EMBL/GenBank/DDBJ whole genome shotgun (WGS) entry which is preliminary data.</text>
</comment>
<name>W9YVC1_9EURO</name>